<keyword evidence="2" id="KW-1185">Reference proteome</keyword>
<dbReference type="Proteomes" id="UP000540787">
    <property type="component" value="Unassembled WGS sequence"/>
</dbReference>
<dbReference type="AlphaFoldDB" id="A0A7W9WYF9"/>
<dbReference type="RefSeq" id="WP_183552390.1">
    <property type="nucleotide sequence ID" value="NZ_JACHBX010000001.1"/>
</dbReference>
<evidence type="ECO:0000313" key="1">
    <source>
        <dbReference type="EMBL" id="MBB6133158.1"/>
    </source>
</evidence>
<dbReference type="Gene3D" id="1.10.1660.10">
    <property type="match status" value="1"/>
</dbReference>
<dbReference type="EMBL" id="JACHBX010000001">
    <property type="protein sequence ID" value="MBB6133158.1"/>
    <property type="molecule type" value="Genomic_DNA"/>
</dbReference>
<protein>
    <submittedName>
        <fullName evidence="1">Chaperone modulatory protein CbpM</fullName>
    </submittedName>
</protein>
<proteinExistence type="predicted"/>
<organism evidence="1 2">
    <name type="scientific">Massilia aurea</name>
    <dbReference type="NCBI Taxonomy" id="373040"/>
    <lineage>
        <taxon>Bacteria</taxon>
        <taxon>Pseudomonadati</taxon>
        <taxon>Pseudomonadota</taxon>
        <taxon>Betaproteobacteria</taxon>
        <taxon>Burkholderiales</taxon>
        <taxon>Oxalobacteraceae</taxon>
        <taxon>Telluria group</taxon>
        <taxon>Massilia</taxon>
    </lineage>
</organism>
<gene>
    <name evidence="1" type="ORF">HD842_001269</name>
</gene>
<evidence type="ECO:0000313" key="2">
    <source>
        <dbReference type="Proteomes" id="UP000540787"/>
    </source>
</evidence>
<reference evidence="1 2" key="1">
    <citation type="submission" date="2020-08" db="EMBL/GenBank/DDBJ databases">
        <title>The Agave Microbiome: Exploring the role of microbial communities in plant adaptations to desert environments.</title>
        <authorList>
            <person name="Partida-Martinez L.P."/>
        </authorList>
    </citation>
    <scope>NUCLEOTIDE SEQUENCE [LARGE SCALE GENOMIC DNA]</scope>
    <source>
        <strain evidence="1 2">AT3.2</strain>
    </source>
</reference>
<comment type="caution">
    <text evidence="1">The sequence shown here is derived from an EMBL/GenBank/DDBJ whole genome shotgun (WGS) entry which is preliminary data.</text>
</comment>
<dbReference type="Pfam" id="PF13591">
    <property type="entry name" value="MerR_2"/>
    <property type="match status" value="1"/>
</dbReference>
<sequence>MSMQVTHAVWLNDTAVCSIDHLVEVSGLSLDDISNLVEDGVIAPADASNPGAGFHSVHVLTVRQARRLRDDFELDRNGIALALTLLRRIESLEQALHMAQSGHGFVLPVAGDLIGKD</sequence>
<name>A0A7W9WYF9_9BURK</name>
<accession>A0A7W9WYF9</accession>